<evidence type="ECO:0000256" key="1">
    <source>
        <dbReference type="SAM" id="MobiDB-lite"/>
    </source>
</evidence>
<dbReference type="AlphaFoldDB" id="A0A426XWJ3"/>
<sequence length="70" mass="7680">MSVVIVEAAVASVVMFLGSSPHRDGDFEESFPRDPEEDLDPGRVERNVGEPGNGMFGSYGPLSLEPWRWA</sequence>
<evidence type="ECO:0000313" key="2">
    <source>
        <dbReference type="EMBL" id="RRT43917.1"/>
    </source>
</evidence>
<dbReference type="Proteomes" id="UP000287651">
    <property type="component" value="Unassembled WGS sequence"/>
</dbReference>
<accession>A0A426XWJ3</accession>
<feature type="compositionally biased region" description="Basic and acidic residues" evidence="1">
    <location>
        <begin position="21"/>
        <end position="48"/>
    </location>
</feature>
<reference evidence="2 3" key="1">
    <citation type="journal article" date="2014" name="Agronomy (Basel)">
        <title>A Draft Genome Sequence for Ensete ventricosum, the Drought-Tolerant Tree Against Hunger.</title>
        <authorList>
            <person name="Harrison J."/>
            <person name="Moore K.A."/>
            <person name="Paszkiewicz K."/>
            <person name="Jones T."/>
            <person name="Grant M."/>
            <person name="Ambacheew D."/>
            <person name="Muzemil S."/>
            <person name="Studholme D.J."/>
        </authorList>
    </citation>
    <scope>NUCLEOTIDE SEQUENCE [LARGE SCALE GENOMIC DNA]</scope>
</reference>
<comment type="caution">
    <text evidence="2">The sequence shown here is derived from an EMBL/GenBank/DDBJ whole genome shotgun (WGS) entry which is preliminary data.</text>
</comment>
<proteinExistence type="predicted"/>
<evidence type="ECO:0000313" key="3">
    <source>
        <dbReference type="Proteomes" id="UP000287651"/>
    </source>
</evidence>
<feature type="region of interest" description="Disordered" evidence="1">
    <location>
        <begin position="20"/>
        <end position="57"/>
    </location>
</feature>
<protein>
    <submittedName>
        <fullName evidence="2">Uncharacterized protein</fullName>
    </submittedName>
</protein>
<name>A0A426XWJ3_ENSVE</name>
<dbReference type="EMBL" id="AMZH03016825">
    <property type="protein sequence ID" value="RRT43917.1"/>
    <property type="molecule type" value="Genomic_DNA"/>
</dbReference>
<gene>
    <name evidence="2" type="ORF">B296_00045195</name>
</gene>
<organism evidence="2 3">
    <name type="scientific">Ensete ventricosum</name>
    <name type="common">Abyssinian banana</name>
    <name type="synonym">Musa ensete</name>
    <dbReference type="NCBI Taxonomy" id="4639"/>
    <lineage>
        <taxon>Eukaryota</taxon>
        <taxon>Viridiplantae</taxon>
        <taxon>Streptophyta</taxon>
        <taxon>Embryophyta</taxon>
        <taxon>Tracheophyta</taxon>
        <taxon>Spermatophyta</taxon>
        <taxon>Magnoliopsida</taxon>
        <taxon>Liliopsida</taxon>
        <taxon>Zingiberales</taxon>
        <taxon>Musaceae</taxon>
        <taxon>Ensete</taxon>
    </lineage>
</organism>